<dbReference type="EMBL" id="CP017305">
    <property type="protein sequence ID" value="AOS83915.1"/>
    <property type="molecule type" value="Genomic_DNA"/>
</dbReference>
<accession>A0A1D8D2S3</accession>
<gene>
    <name evidence="1" type="ORF">BIU88_06980</name>
</gene>
<evidence type="ECO:0000313" key="2">
    <source>
        <dbReference type="Proteomes" id="UP000095185"/>
    </source>
</evidence>
<organism evidence="1 2">
    <name type="scientific">Chlorobaculum limnaeum</name>
    <dbReference type="NCBI Taxonomy" id="274537"/>
    <lineage>
        <taxon>Bacteria</taxon>
        <taxon>Pseudomonadati</taxon>
        <taxon>Chlorobiota</taxon>
        <taxon>Chlorobiia</taxon>
        <taxon>Chlorobiales</taxon>
        <taxon>Chlorobiaceae</taxon>
        <taxon>Chlorobaculum</taxon>
    </lineage>
</organism>
<name>A0A1D8D2S3_CHLLM</name>
<dbReference type="KEGG" id="clz:BIU88_06980"/>
<dbReference type="Proteomes" id="UP000095185">
    <property type="component" value="Chromosome"/>
</dbReference>
<protein>
    <submittedName>
        <fullName evidence="1">Uncharacterized protein</fullName>
    </submittedName>
</protein>
<proteinExistence type="predicted"/>
<dbReference type="AlphaFoldDB" id="A0A1D8D2S3"/>
<keyword evidence="2" id="KW-1185">Reference proteome</keyword>
<sequence>MLQRKTSANISLFCNIPDAALDVEEFNIHPQVIHIPSTNHQPIGRRGFTDFSRQIRTKAPPAMSTIIFMDYNKLSCKEETVADGEVKQNP</sequence>
<reference evidence="1" key="1">
    <citation type="submission" date="2016-09" db="EMBL/GenBank/DDBJ databases">
        <title>Genome sequence of Chlorobaculum limnaeum.</title>
        <authorList>
            <person name="Liu Z."/>
            <person name="Tank M."/>
            <person name="Bryant D.A."/>
        </authorList>
    </citation>
    <scope>NUCLEOTIDE SEQUENCE [LARGE SCALE GENOMIC DNA]</scope>
    <source>
        <strain evidence="1">DSM 1677</strain>
    </source>
</reference>
<evidence type="ECO:0000313" key="1">
    <source>
        <dbReference type="EMBL" id="AOS83915.1"/>
    </source>
</evidence>
<dbReference type="STRING" id="274537.BIU88_06980"/>